<gene>
    <name evidence="3" type="ORF">GKD88_08385</name>
    <name evidence="2" type="ORF">GKE08_08980</name>
</gene>
<reference evidence="4 5" key="1">
    <citation type="journal article" date="2019" name="Nat. Med.">
        <title>A library of human gut bacterial isolates paired with longitudinal multiomics data enables mechanistic microbiome research.</title>
        <authorList>
            <person name="Poyet M."/>
            <person name="Groussin M."/>
            <person name="Gibbons S.M."/>
            <person name="Avila-Pacheco J."/>
            <person name="Jiang X."/>
            <person name="Kearney S.M."/>
            <person name="Perrotta A.R."/>
            <person name="Berdy B."/>
            <person name="Zhao S."/>
            <person name="Lieberman T.D."/>
            <person name="Swanson P.K."/>
            <person name="Smith M."/>
            <person name="Roesemann S."/>
            <person name="Alexander J.E."/>
            <person name="Rich S.A."/>
            <person name="Livny J."/>
            <person name="Vlamakis H."/>
            <person name="Clish C."/>
            <person name="Bullock K."/>
            <person name="Deik A."/>
            <person name="Scott J."/>
            <person name="Pierce K.A."/>
            <person name="Xavier R.J."/>
            <person name="Alm E.J."/>
        </authorList>
    </citation>
    <scope>NUCLEOTIDE SEQUENCE [LARGE SCALE GENOMIC DNA]</scope>
    <source>
        <strain evidence="2 4">BIOML-A4</strain>
        <strain evidence="3 5">BIOML-A5</strain>
    </source>
</reference>
<protein>
    <submittedName>
        <fullName evidence="2">Glycosyltransferase</fullName>
    </submittedName>
</protein>
<dbReference type="AlphaFoldDB" id="A0A6N7S6F4"/>
<dbReference type="EMBL" id="WKPJ01000011">
    <property type="protein sequence ID" value="MSA89461.1"/>
    <property type="molecule type" value="Genomic_DNA"/>
</dbReference>
<dbReference type="PANTHER" id="PTHR22916">
    <property type="entry name" value="GLYCOSYLTRANSFERASE"/>
    <property type="match status" value="1"/>
</dbReference>
<keyword evidence="5" id="KW-1185">Reference proteome</keyword>
<evidence type="ECO:0000313" key="2">
    <source>
        <dbReference type="EMBL" id="MSA89461.1"/>
    </source>
</evidence>
<evidence type="ECO:0000259" key="1">
    <source>
        <dbReference type="Pfam" id="PF00535"/>
    </source>
</evidence>
<evidence type="ECO:0000313" key="4">
    <source>
        <dbReference type="Proteomes" id="UP000433575"/>
    </source>
</evidence>
<evidence type="ECO:0000313" key="5">
    <source>
        <dbReference type="Proteomes" id="UP000480929"/>
    </source>
</evidence>
<dbReference type="SUPFAM" id="SSF53448">
    <property type="entry name" value="Nucleotide-diphospho-sugar transferases"/>
    <property type="match status" value="1"/>
</dbReference>
<accession>A0A6N7S6F4</accession>
<dbReference type="InterPro" id="IPR001173">
    <property type="entry name" value="Glyco_trans_2-like"/>
</dbReference>
<dbReference type="Proteomes" id="UP000433575">
    <property type="component" value="Unassembled WGS sequence"/>
</dbReference>
<sequence length="345" mass="40361">MMASEKLLTVSIAAYNVEGTIQRALDSLLQPEIVDKIEIFVVDDGGIDNTIDIAKKYSKKYPKTVFPIHKENGGYGSTINYSIEKAKGKYFKQLDGDDWFISENFIEFVKLLEIINSDCILTDVVDYNANTCVQVINEKYSSMNEGNYYFSDTKLEAVLTMHGTTLKTSVLKENKIRIIEHCFYSDTELVVLPMQYLDTFYIWKKPLYVYVSGSEGQSMSIAGIRKHYKDHDKVFWELVNAYCKICISEVNKRDLVFARIKKEAIIHFKFLLLLDISNKHFIELKNFGNRIKYHFSELYYVLIKERRMIRIMWGTNYLTYPLLSKKIKREYKINRKRKLNASNES</sequence>
<dbReference type="EMBL" id="WKPI01000012">
    <property type="protein sequence ID" value="MSC33139.1"/>
    <property type="molecule type" value="Genomic_DNA"/>
</dbReference>
<name>A0A6N7S6F4_9FIRM</name>
<dbReference type="OrthoDB" id="396512at2"/>
<dbReference type="Pfam" id="PF00535">
    <property type="entry name" value="Glycos_transf_2"/>
    <property type="match status" value="1"/>
</dbReference>
<comment type="caution">
    <text evidence="2">The sequence shown here is derived from an EMBL/GenBank/DDBJ whole genome shotgun (WGS) entry which is preliminary data.</text>
</comment>
<dbReference type="PANTHER" id="PTHR22916:SF3">
    <property type="entry name" value="UDP-GLCNAC:BETAGAL BETA-1,3-N-ACETYLGLUCOSAMINYLTRANSFERASE-LIKE PROTEIN 1"/>
    <property type="match status" value="1"/>
</dbReference>
<feature type="domain" description="Glycosyltransferase 2-like" evidence="1">
    <location>
        <begin position="10"/>
        <end position="171"/>
    </location>
</feature>
<organism evidence="2 4">
    <name type="scientific">Holdemania massiliensis</name>
    <dbReference type="NCBI Taxonomy" id="1468449"/>
    <lineage>
        <taxon>Bacteria</taxon>
        <taxon>Bacillati</taxon>
        <taxon>Bacillota</taxon>
        <taxon>Erysipelotrichia</taxon>
        <taxon>Erysipelotrichales</taxon>
        <taxon>Erysipelotrichaceae</taxon>
        <taxon>Holdemania</taxon>
    </lineage>
</organism>
<dbReference type="CDD" id="cd00761">
    <property type="entry name" value="Glyco_tranf_GTA_type"/>
    <property type="match status" value="1"/>
</dbReference>
<dbReference type="Proteomes" id="UP000480929">
    <property type="component" value="Unassembled WGS sequence"/>
</dbReference>
<keyword evidence="2" id="KW-0808">Transferase</keyword>
<dbReference type="RefSeq" id="WP_154238741.1">
    <property type="nucleotide sequence ID" value="NZ_WKPI01000012.1"/>
</dbReference>
<dbReference type="InterPro" id="IPR029044">
    <property type="entry name" value="Nucleotide-diphossugar_trans"/>
</dbReference>
<proteinExistence type="predicted"/>
<dbReference type="Gene3D" id="3.90.550.10">
    <property type="entry name" value="Spore Coat Polysaccharide Biosynthesis Protein SpsA, Chain A"/>
    <property type="match status" value="1"/>
</dbReference>
<evidence type="ECO:0000313" key="3">
    <source>
        <dbReference type="EMBL" id="MSC33139.1"/>
    </source>
</evidence>
<dbReference type="GO" id="GO:0016758">
    <property type="term" value="F:hexosyltransferase activity"/>
    <property type="evidence" value="ECO:0007669"/>
    <property type="project" value="UniProtKB-ARBA"/>
</dbReference>